<reference evidence="6 7" key="1">
    <citation type="submission" date="2020-10" db="EMBL/GenBank/DDBJ databases">
        <title>Ramlibacter sp. HM2 16S ribosomal RNA gene Genome sequencing and assembly.</title>
        <authorList>
            <person name="Kang M."/>
        </authorList>
    </citation>
    <scope>NUCLEOTIDE SEQUENCE [LARGE SCALE GENOMIC DNA]</scope>
    <source>
        <strain evidence="6 7">HM2</strain>
    </source>
</reference>
<dbReference type="InterPro" id="IPR016035">
    <property type="entry name" value="Acyl_Trfase/lysoPLipase"/>
</dbReference>
<keyword evidence="1 4" id="KW-0378">Hydrolase</keyword>
<dbReference type="SUPFAM" id="SSF52151">
    <property type="entry name" value="FabD/lysophospholipase-like"/>
    <property type="match status" value="1"/>
</dbReference>
<evidence type="ECO:0000256" key="3">
    <source>
        <dbReference type="ARBA" id="ARBA00023098"/>
    </source>
</evidence>
<dbReference type="RefSeq" id="WP_193675394.1">
    <property type="nucleotide sequence ID" value="NZ_JADDIV010000001.1"/>
</dbReference>
<feature type="short sequence motif" description="GXSXG" evidence="4">
    <location>
        <begin position="38"/>
        <end position="42"/>
    </location>
</feature>
<keyword evidence="3 4" id="KW-0443">Lipid metabolism</keyword>
<dbReference type="PROSITE" id="PS51635">
    <property type="entry name" value="PNPLA"/>
    <property type="match status" value="1"/>
</dbReference>
<dbReference type="PANTHER" id="PTHR14226">
    <property type="entry name" value="NEUROPATHY TARGET ESTERASE/SWISS CHEESE D.MELANOGASTER"/>
    <property type="match status" value="1"/>
</dbReference>
<evidence type="ECO:0000313" key="7">
    <source>
        <dbReference type="Proteomes" id="UP000806285"/>
    </source>
</evidence>
<sequence>MRMLNLALQGGGSHGAFTWGVLDALLEDGRVGLEGLSGTSAGAVNAVALASGWAAARAARRDPREGARTQLAAVWNAVGALGSLGSLQQQFIRLLWSGWAPEVRQAWTGAGWRGLVSPYQSNPLGLNPLRDLLERQIDFGLLQAQRELKVFVSATHVPTGKAVVFGGAKLRLDAVLASTCLPMLFQAVEIDGEPYWDGGYSVNPPLSPLIQECSSADLAVVQLNPLRRPGVPRTAEEIQDRVGEITFNASLLTQMRAVDFINRLVSEGVVPPEHAKSIRVHRIDGEGVLGELPASSRVSADPAMITQLFEAGRAAGRSWLAAHHDAIGQRGTVDIGRDYLDDSRLHLQSAPPLRMRSVGGGFRSWLGRLWRKP</sequence>
<evidence type="ECO:0000256" key="2">
    <source>
        <dbReference type="ARBA" id="ARBA00022963"/>
    </source>
</evidence>
<feature type="short sequence motif" description="DGA/G" evidence="4">
    <location>
        <begin position="197"/>
        <end position="199"/>
    </location>
</feature>
<dbReference type="Pfam" id="PF01734">
    <property type="entry name" value="Patatin"/>
    <property type="match status" value="1"/>
</dbReference>
<dbReference type="Proteomes" id="UP000806285">
    <property type="component" value="Unassembled WGS sequence"/>
</dbReference>
<accession>A0ABR9RZY6</accession>
<feature type="domain" description="PNPLA" evidence="5">
    <location>
        <begin position="6"/>
        <end position="210"/>
    </location>
</feature>
<dbReference type="InterPro" id="IPR002641">
    <property type="entry name" value="PNPLA_dom"/>
</dbReference>
<organism evidence="6 7">
    <name type="scientific">Ramlibacter pallidus</name>
    <dbReference type="NCBI Taxonomy" id="2780087"/>
    <lineage>
        <taxon>Bacteria</taxon>
        <taxon>Pseudomonadati</taxon>
        <taxon>Pseudomonadota</taxon>
        <taxon>Betaproteobacteria</taxon>
        <taxon>Burkholderiales</taxon>
        <taxon>Comamonadaceae</taxon>
        <taxon>Ramlibacter</taxon>
    </lineage>
</organism>
<evidence type="ECO:0000256" key="1">
    <source>
        <dbReference type="ARBA" id="ARBA00022801"/>
    </source>
</evidence>
<feature type="active site" description="Nucleophile" evidence="4">
    <location>
        <position position="40"/>
    </location>
</feature>
<gene>
    <name evidence="6" type="ORF">IM787_04400</name>
</gene>
<dbReference type="InterPro" id="IPR050301">
    <property type="entry name" value="NTE"/>
</dbReference>
<name>A0ABR9RZY6_9BURK</name>
<dbReference type="EMBL" id="JADDIV010000001">
    <property type="protein sequence ID" value="MBE7366798.1"/>
    <property type="molecule type" value="Genomic_DNA"/>
</dbReference>
<feature type="active site" description="Proton acceptor" evidence="4">
    <location>
        <position position="197"/>
    </location>
</feature>
<feature type="short sequence motif" description="GXGXXG" evidence="4">
    <location>
        <begin position="10"/>
        <end position="15"/>
    </location>
</feature>
<comment type="caution">
    <text evidence="6">The sequence shown here is derived from an EMBL/GenBank/DDBJ whole genome shotgun (WGS) entry which is preliminary data.</text>
</comment>
<proteinExistence type="predicted"/>
<protein>
    <submittedName>
        <fullName evidence="6">Patatin-like phospholipase family protein</fullName>
    </submittedName>
</protein>
<evidence type="ECO:0000259" key="5">
    <source>
        <dbReference type="PROSITE" id="PS51635"/>
    </source>
</evidence>
<evidence type="ECO:0000256" key="4">
    <source>
        <dbReference type="PROSITE-ProRule" id="PRU01161"/>
    </source>
</evidence>
<dbReference type="PANTHER" id="PTHR14226:SF78">
    <property type="entry name" value="SLR0060 PROTEIN"/>
    <property type="match status" value="1"/>
</dbReference>
<dbReference type="Gene3D" id="3.40.1090.10">
    <property type="entry name" value="Cytosolic phospholipase A2 catalytic domain"/>
    <property type="match status" value="2"/>
</dbReference>
<keyword evidence="2 4" id="KW-0442">Lipid degradation</keyword>
<evidence type="ECO:0000313" key="6">
    <source>
        <dbReference type="EMBL" id="MBE7366798.1"/>
    </source>
</evidence>
<keyword evidence="7" id="KW-1185">Reference proteome</keyword>